<evidence type="ECO:0000256" key="2">
    <source>
        <dbReference type="ARBA" id="ARBA00022884"/>
    </source>
</evidence>
<dbReference type="SUPFAM" id="SSF55120">
    <property type="entry name" value="Pseudouridine synthase"/>
    <property type="match status" value="1"/>
</dbReference>
<gene>
    <name evidence="7" type="ORF">N7548_03170</name>
</gene>
<dbReference type="CDD" id="cd00165">
    <property type="entry name" value="S4"/>
    <property type="match status" value="1"/>
</dbReference>
<dbReference type="SMART" id="SM00363">
    <property type="entry name" value="S4"/>
    <property type="match status" value="1"/>
</dbReference>
<dbReference type="PROSITE" id="PS50889">
    <property type="entry name" value="S4"/>
    <property type="match status" value="1"/>
</dbReference>
<dbReference type="PANTHER" id="PTHR47683:SF4">
    <property type="entry name" value="PSEUDOURIDINE SYNTHASE"/>
    <property type="match status" value="1"/>
</dbReference>
<dbReference type="InterPro" id="IPR020103">
    <property type="entry name" value="PsdUridine_synth_cat_dom_sf"/>
</dbReference>
<feature type="domain" description="RNA-binding S4" evidence="6">
    <location>
        <begin position="2"/>
        <end position="60"/>
    </location>
</feature>
<dbReference type="Proteomes" id="UP001177160">
    <property type="component" value="Unassembled WGS sequence"/>
</dbReference>
<dbReference type="PROSITE" id="PS01149">
    <property type="entry name" value="PSI_RSU"/>
    <property type="match status" value="1"/>
</dbReference>
<dbReference type="Gene3D" id="3.30.70.580">
    <property type="entry name" value="Pseudouridine synthase I, catalytic domain, N-terminal subdomain"/>
    <property type="match status" value="1"/>
</dbReference>
<evidence type="ECO:0000313" key="8">
    <source>
        <dbReference type="Proteomes" id="UP001177160"/>
    </source>
</evidence>
<dbReference type="InterPro" id="IPR036986">
    <property type="entry name" value="S4_RNA-bd_sf"/>
</dbReference>
<dbReference type="Pfam" id="PF00849">
    <property type="entry name" value="PseudoU_synth_2"/>
    <property type="match status" value="1"/>
</dbReference>
<keyword evidence="3 5" id="KW-0413">Isomerase</keyword>
<keyword evidence="8" id="KW-1185">Reference proteome</keyword>
<dbReference type="EMBL" id="JAOVQM010000002">
    <property type="protein sequence ID" value="MCV2231822.1"/>
    <property type="molecule type" value="Genomic_DNA"/>
</dbReference>
<dbReference type="InterPro" id="IPR018496">
    <property type="entry name" value="PsdUridine_synth_RsuA/RluB_CS"/>
</dbReference>
<evidence type="ECO:0000256" key="4">
    <source>
        <dbReference type="PROSITE-ProRule" id="PRU00182"/>
    </source>
</evidence>
<dbReference type="Gene3D" id="3.10.290.10">
    <property type="entry name" value="RNA-binding S4 domain"/>
    <property type="match status" value="1"/>
</dbReference>
<dbReference type="InterPro" id="IPR050343">
    <property type="entry name" value="RsuA_PseudoU_synthase"/>
</dbReference>
<evidence type="ECO:0000313" key="7">
    <source>
        <dbReference type="EMBL" id="MCV2231822.1"/>
    </source>
</evidence>
<organism evidence="7 8">
    <name type="scientific">Paracholeplasma manati</name>
    <dbReference type="NCBI Taxonomy" id="591373"/>
    <lineage>
        <taxon>Bacteria</taxon>
        <taxon>Bacillati</taxon>
        <taxon>Mycoplasmatota</taxon>
        <taxon>Mollicutes</taxon>
        <taxon>Acholeplasmatales</taxon>
        <taxon>Acholeplasmataceae</taxon>
        <taxon>Paracholeplasma</taxon>
    </lineage>
</organism>
<evidence type="ECO:0000256" key="5">
    <source>
        <dbReference type="RuleBase" id="RU003887"/>
    </source>
</evidence>
<dbReference type="SUPFAM" id="SSF55174">
    <property type="entry name" value="Alpha-L RNA-binding motif"/>
    <property type="match status" value="1"/>
</dbReference>
<dbReference type="InterPro" id="IPR042092">
    <property type="entry name" value="PsdUridine_s_RsuA/RluB/E/F_cat"/>
</dbReference>
<name>A0ABT2Y504_9MOLU</name>
<dbReference type="NCBIfam" id="TIGR00093">
    <property type="entry name" value="pseudouridine synthase"/>
    <property type="match status" value="1"/>
</dbReference>
<dbReference type="PANTHER" id="PTHR47683">
    <property type="entry name" value="PSEUDOURIDINE SYNTHASE FAMILY PROTEIN-RELATED"/>
    <property type="match status" value="1"/>
</dbReference>
<comment type="similarity">
    <text evidence="1 5">Belongs to the pseudouridine synthase RsuA family.</text>
</comment>
<dbReference type="InterPro" id="IPR020094">
    <property type="entry name" value="TruA/RsuA/RluB/E/F_N"/>
</dbReference>
<dbReference type="InterPro" id="IPR002942">
    <property type="entry name" value="S4_RNA-bd"/>
</dbReference>
<dbReference type="CDD" id="cd02553">
    <property type="entry name" value="PseudoU_synth_RsuA"/>
    <property type="match status" value="1"/>
</dbReference>
<dbReference type="EC" id="5.4.99.-" evidence="5"/>
<dbReference type="InterPro" id="IPR006145">
    <property type="entry name" value="PsdUridine_synth_RsuA/RluA"/>
</dbReference>
<protein>
    <recommendedName>
        <fullName evidence="5">Pseudouridine synthase</fullName>
        <ecNumber evidence="5">5.4.99.-</ecNumber>
    </recommendedName>
</protein>
<accession>A0ABT2Y504</accession>
<evidence type="ECO:0000256" key="3">
    <source>
        <dbReference type="ARBA" id="ARBA00023235"/>
    </source>
</evidence>
<reference evidence="7" key="1">
    <citation type="submission" date="2022-09" db="EMBL/GenBank/DDBJ databases">
        <title>Novel Mycoplasma species identified in domestic and wild animals.</title>
        <authorList>
            <person name="Volokhov D.V."/>
            <person name="Furtak V.A."/>
            <person name="Zagorodnyaya T.A."/>
        </authorList>
    </citation>
    <scope>NUCLEOTIDE SEQUENCE</scope>
    <source>
        <strain evidence="7">Oakley</strain>
    </source>
</reference>
<keyword evidence="2 4" id="KW-0694">RNA-binding</keyword>
<comment type="caution">
    <text evidence="7">The sequence shown here is derived from an EMBL/GenBank/DDBJ whole genome shotgun (WGS) entry which is preliminary data.</text>
</comment>
<evidence type="ECO:0000256" key="1">
    <source>
        <dbReference type="ARBA" id="ARBA00008348"/>
    </source>
</evidence>
<proteinExistence type="inferred from homology"/>
<sequence>MMRLDKYLAHAGYGTRSEVKRIISKGLVEVNGVVIKKDDQKIDETNDEIIVAGAVSNYTKHVYLMLHKPAGVISSNYDPMHKTTKDLIHGYDHLQTFPVGRLDLDTEGLLIITNDGLLAHQLLSPRYHVDKTYYVEFSGDYKAIYTSLFETGVTLEDGYLCMPSHIELLSEHTALLTIKEGKYHQVKRMFMVLDMTVTYLKRVSFGPIKLDENLKKGTFRPLTEDEILALKKVVS</sequence>
<dbReference type="Pfam" id="PF01479">
    <property type="entry name" value="S4"/>
    <property type="match status" value="1"/>
</dbReference>
<dbReference type="Gene3D" id="3.30.70.1560">
    <property type="entry name" value="Alpha-L RNA-binding motif"/>
    <property type="match status" value="1"/>
</dbReference>
<dbReference type="InterPro" id="IPR000748">
    <property type="entry name" value="PsdUridine_synth_RsuA/RluB/E/F"/>
</dbReference>
<evidence type="ECO:0000259" key="6">
    <source>
        <dbReference type="SMART" id="SM00363"/>
    </source>
</evidence>